<gene>
    <name evidence="2" type="ORF">GCM10007857_32330</name>
</gene>
<proteinExistence type="predicted"/>
<accession>A0ABQ6B382</accession>
<reference evidence="3" key="1">
    <citation type="journal article" date="2019" name="Int. J. Syst. Evol. Microbiol.">
        <title>The Global Catalogue of Microorganisms (GCM) 10K type strain sequencing project: providing services to taxonomists for standard genome sequencing and annotation.</title>
        <authorList>
            <consortium name="The Broad Institute Genomics Platform"/>
            <consortium name="The Broad Institute Genome Sequencing Center for Infectious Disease"/>
            <person name="Wu L."/>
            <person name="Ma J."/>
        </authorList>
    </citation>
    <scope>NUCLEOTIDE SEQUENCE [LARGE SCALE GENOMIC DNA]</scope>
    <source>
        <strain evidence="3">NBRC 102520</strain>
    </source>
</reference>
<protein>
    <submittedName>
        <fullName evidence="2">Uncharacterized protein</fullName>
    </submittedName>
</protein>
<keyword evidence="1" id="KW-0732">Signal</keyword>
<dbReference type="Proteomes" id="UP001156905">
    <property type="component" value="Unassembled WGS sequence"/>
</dbReference>
<comment type="caution">
    <text evidence="2">The sequence shown here is derived from an EMBL/GenBank/DDBJ whole genome shotgun (WGS) entry which is preliminary data.</text>
</comment>
<sequence>MLRFCFLLSFVAIVLIFKISNAATAAVTGDTSKSDRIALTKEIILERNSASSQPFTINSFGDGDLLITAAENHPIHKASVTRVDSNGKVKWRYYASLQVLPENLSASPEFHGAIVMPDSSSFECGQMVRQEPGFHPGIAGHESLLAMLTHLDADGRLLGEQVLHPQSEPDHAYGSFSRCAHVADTVLALGIAFRATPKPAGTQGPPGKLDYFYWIMAFDEAGNAKWEHLFPISSKLVGLPHDISQIQETKNGFAFAAARRGMTEVVSMSLQGDMRAQTVLDGMFSIARPTFSSPDLQLTALVTDKVVSVTLDSNLHETKRFSVDHEVGEAKIAYRSSDQSLVLFGDAIIPDKPDYNTRISILDSTLQHSQDFYFVPKDNSAWVEAATPTSGTNDFAAIRIIDKPAVTHDLVLDFVHVR</sequence>
<name>A0ABQ6B382_9BRAD</name>
<feature type="signal peptide" evidence="1">
    <location>
        <begin position="1"/>
        <end position="25"/>
    </location>
</feature>
<evidence type="ECO:0000313" key="3">
    <source>
        <dbReference type="Proteomes" id="UP001156905"/>
    </source>
</evidence>
<evidence type="ECO:0000313" key="2">
    <source>
        <dbReference type="EMBL" id="GLR86522.1"/>
    </source>
</evidence>
<keyword evidence="3" id="KW-1185">Reference proteome</keyword>
<organism evidence="2 3">
    <name type="scientific">Bradyrhizobium iriomotense</name>
    <dbReference type="NCBI Taxonomy" id="441950"/>
    <lineage>
        <taxon>Bacteria</taxon>
        <taxon>Pseudomonadati</taxon>
        <taxon>Pseudomonadota</taxon>
        <taxon>Alphaproteobacteria</taxon>
        <taxon>Hyphomicrobiales</taxon>
        <taxon>Nitrobacteraceae</taxon>
        <taxon>Bradyrhizobium</taxon>
    </lineage>
</organism>
<evidence type="ECO:0000256" key="1">
    <source>
        <dbReference type="SAM" id="SignalP"/>
    </source>
</evidence>
<dbReference type="EMBL" id="BSOW01000010">
    <property type="protein sequence ID" value="GLR86522.1"/>
    <property type="molecule type" value="Genomic_DNA"/>
</dbReference>
<dbReference type="RefSeq" id="WP_284267029.1">
    <property type="nucleotide sequence ID" value="NZ_BSOW01000010.1"/>
</dbReference>
<feature type="chain" id="PRO_5045402165" evidence="1">
    <location>
        <begin position="26"/>
        <end position="418"/>
    </location>
</feature>